<dbReference type="Proteomes" id="UP000602198">
    <property type="component" value="Unassembled WGS sequence"/>
</dbReference>
<dbReference type="PANTHER" id="PTHR43283:SF7">
    <property type="entry name" value="BETA-LACTAMASE-RELATED DOMAIN-CONTAINING PROTEIN"/>
    <property type="match status" value="1"/>
</dbReference>
<accession>A0ABS1MHZ8</accession>
<reference evidence="2 3" key="1">
    <citation type="submission" date="2021-01" db="EMBL/GenBank/DDBJ databases">
        <title>WGS of actinomycetes isolated from Thailand.</title>
        <authorList>
            <person name="Thawai C."/>
        </authorList>
    </citation>
    <scope>NUCLEOTIDE SEQUENCE [LARGE SCALE GENOMIC DNA]</scope>
    <source>
        <strain evidence="2 3">LPG 2</strain>
    </source>
</reference>
<dbReference type="Pfam" id="PF00144">
    <property type="entry name" value="Beta-lactamase"/>
    <property type="match status" value="1"/>
</dbReference>
<feature type="domain" description="Beta-lactamase-related" evidence="1">
    <location>
        <begin position="71"/>
        <end position="350"/>
    </location>
</feature>
<dbReference type="EMBL" id="JAERRJ010000026">
    <property type="protein sequence ID" value="MBL1080204.1"/>
    <property type="molecule type" value="Genomic_DNA"/>
</dbReference>
<proteinExistence type="predicted"/>
<dbReference type="SUPFAM" id="SSF56601">
    <property type="entry name" value="beta-lactamase/transpeptidase-like"/>
    <property type="match status" value="1"/>
</dbReference>
<evidence type="ECO:0000313" key="3">
    <source>
        <dbReference type="Proteomes" id="UP000602198"/>
    </source>
</evidence>
<dbReference type="InterPro" id="IPR050789">
    <property type="entry name" value="Diverse_Enzym_Activities"/>
</dbReference>
<sequence>MVNDSVLLPLPIDVVKPDVVLPHAPVAAGGTVSALPYEPVDLLGVSYEWAGRTKTVGDFLNETATDVIEFAHNGRLVAQYFANGWSADVAHQAWSTTKSFVSTLVGIALDQGLISSVEDPIERYIPELAETAWQGVTLRNLLEMRSGVHWDEHTSELSQNTQVLQWVDLALDYFTDGSAGQTRNEFLRSLPRAEPQGVRFNYNSANTQVLAWLVESVYGQPFNQVLSEQLWQPAGMEAGADIMTDRTGAAIASEALFAVPRDFVRFGEFMRTGGSTPDGRRIVSARWVAAATTDMKPAHDAGDHAEGGYGFQWWNGATPDGFQANGFQGQYITVAPSECLTGVRLAHTLQVTTDLDFAGQGKEEWHALYRAVMDRLGGCE</sequence>
<keyword evidence="3" id="KW-1185">Reference proteome</keyword>
<organism evidence="2 3">
    <name type="scientific">Nocardia acididurans</name>
    <dbReference type="NCBI Taxonomy" id="2802282"/>
    <lineage>
        <taxon>Bacteria</taxon>
        <taxon>Bacillati</taxon>
        <taxon>Actinomycetota</taxon>
        <taxon>Actinomycetes</taxon>
        <taxon>Mycobacteriales</taxon>
        <taxon>Nocardiaceae</taxon>
        <taxon>Nocardia</taxon>
    </lineage>
</organism>
<evidence type="ECO:0000313" key="2">
    <source>
        <dbReference type="EMBL" id="MBL1080204.1"/>
    </source>
</evidence>
<dbReference type="RefSeq" id="WP_201958516.1">
    <property type="nucleotide sequence ID" value="NZ_JAERRJ010000026.1"/>
</dbReference>
<evidence type="ECO:0000259" key="1">
    <source>
        <dbReference type="Pfam" id="PF00144"/>
    </source>
</evidence>
<dbReference type="InterPro" id="IPR012338">
    <property type="entry name" value="Beta-lactam/transpept-like"/>
</dbReference>
<dbReference type="InterPro" id="IPR001466">
    <property type="entry name" value="Beta-lactam-related"/>
</dbReference>
<gene>
    <name evidence="2" type="ORF">JK358_38000</name>
</gene>
<dbReference type="Gene3D" id="3.40.710.10">
    <property type="entry name" value="DD-peptidase/beta-lactamase superfamily"/>
    <property type="match status" value="1"/>
</dbReference>
<name>A0ABS1MHZ8_9NOCA</name>
<dbReference type="PANTHER" id="PTHR43283">
    <property type="entry name" value="BETA-LACTAMASE-RELATED"/>
    <property type="match status" value="1"/>
</dbReference>
<comment type="caution">
    <text evidence="2">The sequence shown here is derived from an EMBL/GenBank/DDBJ whole genome shotgun (WGS) entry which is preliminary data.</text>
</comment>
<protein>
    <submittedName>
        <fullName evidence="2">Beta-lactamase family protein</fullName>
    </submittedName>
</protein>